<keyword evidence="3" id="KW-0520">NAD</keyword>
<evidence type="ECO:0000256" key="3">
    <source>
        <dbReference type="ARBA" id="ARBA00023027"/>
    </source>
</evidence>
<dbReference type="PANTHER" id="PTHR43060:SF15">
    <property type="entry name" value="3-HYDROXYISOBUTYRATE DEHYDROGENASE-LIKE 1, MITOCHONDRIAL-RELATED"/>
    <property type="match status" value="1"/>
</dbReference>
<feature type="domain" description="3-hydroxyisobutyrate dehydrogenase-like NAD-binding" evidence="6">
    <location>
        <begin position="172"/>
        <end position="285"/>
    </location>
</feature>
<organism evidence="7 8">
    <name type="scientific">Aureimonas pseudogalii</name>
    <dbReference type="NCBI Taxonomy" id="1744844"/>
    <lineage>
        <taxon>Bacteria</taxon>
        <taxon>Pseudomonadati</taxon>
        <taxon>Pseudomonadota</taxon>
        <taxon>Alphaproteobacteria</taxon>
        <taxon>Hyphomicrobiales</taxon>
        <taxon>Aurantimonadaceae</taxon>
        <taxon>Aureimonas</taxon>
    </lineage>
</organism>
<dbReference type="SUPFAM" id="SSF48179">
    <property type="entry name" value="6-phosphogluconate dehydrogenase C-terminal domain-like"/>
    <property type="match status" value="1"/>
</dbReference>
<dbReference type="EMBL" id="JACIEK010000003">
    <property type="protein sequence ID" value="MBB3997959.1"/>
    <property type="molecule type" value="Genomic_DNA"/>
</dbReference>
<evidence type="ECO:0000313" key="8">
    <source>
        <dbReference type="Proteomes" id="UP000542776"/>
    </source>
</evidence>
<reference evidence="7 8" key="1">
    <citation type="submission" date="2020-08" db="EMBL/GenBank/DDBJ databases">
        <title>Genomic Encyclopedia of Type Strains, Phase IV (KMG-IV): sequencing the most valuable type-strain genomes for metagenomic binning, comparative biology and taxonomic classification.</title>
        <authorList>
            <person name="Goeker M."/>
        </authorList>
    </citation>
    <scope>NUCLEOTIDE SEQUENCE [LARGE SCALE GENOMIC DNA]</scope>
    <source>
        <strain evidence="7 8">DSM 102238</strain>
    </source>
</reference>
<dbReference type="Gene3D" id="1.10.1040.10">
    <property type="entry name" value="N-(1-d-carboxylethyl)-l-norvaline Dehydrogenase, domain 2"/>
    <property type="match status" value="1"/>
</dbReference>
<feature type="domain" description="6-phosphogluconate dehydrogenase NADP-binding" evidence="5">
    <location>
        <begin position="9"/>
        <end position="166"/>
    </location>
</feature>
<evidence type="ECO:0000259" key="6">
    <source>
        <dbReference type="Pfam" id="PF14833"/>
    </source>
</evidence>
<gene>
    <name evidence="7" type="ORF">GGR04_001797</name>
</gene>
<sequence length="301" mass="31672">MTTTRPSQTIGFIGLGYMGHGMAKNIVEAGYGLHALAHTRREAIDDLVARGAVEASSIRSLGRDCDVVVLCLPGSEQVEAAVAGPDGLLSEARTGLVIIDASTSDPVSTRRLADLATAKGATLVDAPLGRTPKEAWEGTLDSMVGAEDDVFEAVRPLIETWSGRIIRTGEPGSGHTMKLLNNFLSLGYGALYAEALAVAAKAGIEASTFHGVITGGRMDCGFYQTFMQYVVGGDRDAHKFTLRNAHKDTRYLVSMANNAGIASHIASAVLNSYATADAMGRGGDFVPMLTDVVAELNGLKR</sequence>
<keyword evidence="8" id="KW-1185">Reference proteome</keyword>
<comment type="caution">
    <text evidence="7">The sequence shown here is derived from an EMBL/GenBank/DDBJ whole genome shotgun (WGS) entry which is preliminary data.</text>
</comment>
<evidence type="ECO:0000256" key="2">
    <source>
        <dbReference type="ARBA" id="ARBA00023002"/>
    </source>
</evidence>
<proteinExistence type="inferred from homology"/>
<dbReference type="Proteomes" id="UP000542776">
    <property type="component" value="Unassembled WGS sequence"/>
</dbReference>
<evidence type="ECO:0000259" key="5">
    <source>
        <dbReference type="Pfam" id="PF03446"/>
    </source>
</evidence>
<dbReference type="InterPro" id="IPR002204">
    <property type="entry name" value="3-OH-isobutyrate_DH-rel_CS"/>
</dbReference>
<keyword evidence="2" id="KW-0560">Oxidoreductase</keyword>
<dbReference type="InterPro" id="IPR015815">
    <property type="entry name" value="HIBADH-related"/>
</dbReference>
<dbReference type="InterPro" id="IPR008927">
    <property type="entry name" value="6-PGluconate_DH-like_C_sf"/>
</dbReference>
<evidence type="ECO:0000256" key="1">
    <source>
        <dbReference type="ARBA" id="ARBA00009080"/>
    </source>
</evidence>
<dbReference type="InterPro" id="IPR013328">
    <property type="entry name" value="6PGD_dom2"/>
</dbReference>
<dbReference type="GO" id="GO:0016054">
    <property type="term" value="P:organic acid catabolic process"/>
    <property type="evidence" value="ECO:0007669"/>
    <property type="project" value="UniProtKB-ARBA"/>
</dbReference>
<dbReference type="InterPro" id="IPR029154">
    <property type="entry name" value="HIBADH-like_NADP-bd"/>
</dbReference>
<dbReference type="GO" id="GO:0016491">
    <property type="term" value="F:oxidoreductase activity"/>
    <property type="evidence" value="ECO:0007669"/>
    <property type="project" value="UniProtKB-KW"/>
</dbReference>
<dbReference type="Pfam" id="PF14833">
    <property type="entry name" value="NAD_binding_11"/>
    <property type="match status" value="1"/>
</dbReference>
<dbReference type="GO" id="GO:0050661">
    <property type="term" value="F:NADP binding"/>
    <property type="evidence" value="ECO:0007669"/>
    <property type="project" value="InterPro"/>
</dbReference>
<dbReference type="AlphaFoldDB" id="A0A7W6EBS3"/>
<accession>A0A7W6EBS3</accession>
<evidence type="ECO:0000256" key="4">
    <source>
        <dbReference type="PIRSR" id="PIRSR000103-1"/>
    </source>
</evidence>
<dbReference type="Gene3D" id="3.40.50.720">
    <property type="entry name" value="NAD(P)-binding Rossmann-like Domain"/>
    <property type="match status" value="1"/>
</dbReference>
<evidence type="ECO:0008006" key="9">
    <source>
        <dbReference type="Google" id="ProtNLM"/>
    </source>
</evidence>
<dbReference type="PANTHER" id="PTHR43060">
    <property type="entry name" value="3-HYDROXYISOBUTYRATE DEHYDROGENASE-LIKE 1, MITOCHONDRIAL-RELATED"/>
    <property type="match status" value="1"/>
</dbReference>
<evidence type="ECO:0000313" key="7">
    <source>
        <dbReference type="EMBL" id="MBB3997959.1"/>
    </source>
</evidence>
<dbReference type="InterPro" id="IPR006115">
    <property type="entry name" value="6PGDH_NADP-bd"/>
</dbReference>
<dbReference type="GO" id="GO:0051287">
    <property type="term" value="F:NAD binding"/>
    <property type="evidence" value="ECO:0007669"/>
    <property type="project" value="InterPro"/>
</dbReference>
<comment type="similarity">
    <text evidence="1">Belongs to the HIBADH-related family.</text>
</comment>
<dbReference type="InterPro" id="IPR036291">
    <property type="entry name" value="NAD(P)-bd_dom_sf"/>
</dbReference>
<dbReference type="PROSITE" id="PS00895">
    <property type="entry name" value="3_HYDROXYISOBUT_DH"/>
    <property type="match status" value="1"/>
</dbReference>
<name>A0A7W6EBS3_9HYPH</name>
<protein>
    <recommendedName>
        <fullName evidence="9">NAD(P)-dependent oxidoreductase</fullName>
    </recommendedName>
</protein>
<dbReference type="SUPFAM" id="SSF51735">
    <property type="entry name" value="NAD(P)-binding Rossmann-fold domains"/>
    <property type="match status" value="1"/>
</dbReference>
<feature type="active site" evidence="4">
    <location>
        <position position="178"/>
    </location>
</feature>
<dbReference type="PIRSF" id="PIRSF000103">
    <property type="entry name" value="HIBADH"/>
    <property type="match status" value="1"/>
</dbReference>
<dbReference type="Pfam" id="PF03446">
    <property type="entry name" value="NAD_binding_2"/>
    <property type="match status" value="1"/>
</dbReference>